<organism evidence="1 2">
    <name type="scientific">Panagrolaimus sp. PS1159</name>
    <dbReference type="NCBI Taxonomy" id="55785"/>
    <lineage>
        <taxon>Eukaryota</taxon>
        <taxon>Metazoa</taxon>
        <taxon>Ecdysozoa</taxon>
        <taxon>Nematoda</taxon>
        <taxon>Chromadorea</taxon>
        <taxon>Rhabditida</taxon>
        <taxon>Tylenchina</taxon>
        <taxon>Panagrolaimomorpha</taxon>
        <taxon>Panagrolaimoidea</taxon>
        <taxon>Panagrolaimidae</taxon>
        <taxon>Panagrolaimus</taxon>
    </lineage>
</organism>
<sequence length="217" mass="24224">MHSKKNICIGLDWALAKANIFIYANLFFRVRACYDSAKPNLEAKGECDPGQCEFKAEASTTLWIGIGVGIFILIIVIISFCYCCYRTQIQKKPLLGTKKDVQQKVFLPDASKKANVVKEKPEDEKSVVAAKPEPTKESTKEETTVTKEKQPKPTKKKASKKKKGIVEPKPSKEITQENVTKEDDPGAKKFSNEPTLQDPSAEASVVQQKQLRNPPRV</sequence>
<dbReference type="Proteomes" id="UP000887580">
    <property type="component" value="Unplaced"/>
</dbReference>
<protein>
    <submittedName>
        <fullName evidence="2">Uncharacterized protein</fullName>
    </submittedName>
</protein>
<evidence type="ECO:0000313" key="2">
    <source>
        <dbReference type="WBParaSite" id="PS1159_v2.g12078.t1"/>
    </source>
</evidence>
<dbReference type="WBParaSite" id="PS1159_v2.g12078.t1">
    <property type="protein sequence ID" value="PS1159_v2.g12078.t1"/>
    <property type="gene ID" value="PS1159_v2.g12078"/>
</dbReference>
<reference evidence="2" key="1">
    <citation type="submission" date="2022-11" db="UniProtKB">
        <authorList>
            <consortium name="WormBaseParasite"/>
        </authorList>
    </citation>
    <scope>IDENTIFICATION</scope>
</reference>
<accession>A0AC35EYY9</accession>
<name>A0AC35EYY9_9BILA</name>
<evidence type="ECO:0000313" key="1">
    <source>
        <dbReference type="Proteomes" id="UP000887580"/>
    </source>
</evidence>
<proteinExistence type="predicted"/>